<gene>
    <name evidence="2" type="ORF">KTN04_02020</name>
</gene>
<evidence type="ECO:0000313" key="2">
    <source>
        <dbReference type="EMBL" id="MBV0932114.1"/>
    </source>
</evidence>
<organism evidence="2 3">
    <name type="scientific">Marinobacterium weihaiense</name>
    <dbReference type="NCBI Taxonomy" id="2851016"/>
    <lineage>
        <taxon>Bacteria</taxon>
        <taxon>Pseudomonadati</taxon>
        <taxon>Pseudomonadota</taxon>
        <taxon>Gammaproteobacteria</taxon>
        <taxon>Oceanospirillales</taxon>
        <taxon>Oceanospirillaceae</taxon>
        <taxon>Marinobacterium</taxon>
    </lineage>
</organism>
<protein>
    <submittedName>
        <fullName evidence="2">tRNA (Uracil-5-)-methyltransferase</fullName>
    </submittedName>
</protein>
<keyword evidence="3" id="KW-1185">Reference proteome</keyword>
<dbReference type="RefSeq" id="WP_217333541.1">
    <property type="nucleotide sequence ID" value="NZ_JAHQZT010000002.1"/>
</dbReference>
<comment type="caution">
    <text evidence="2">The sequence shown here is derived from an EMBL/GenBank/DDBJ whole genome shotgun (WGS) entry which is preliminary data.</text>
</comment>
<name>A0ABS6M756_9GAMM</name>
<evidence type="ECO:0000313" key="3">
    <source>
        <dbReference type="Proteomes" id="UP000755551"/>
    </source>
</evidence>
<accession>A0ABS6M756</accession>
<dbReference type="Proteomes" id="UP000755551">
    <property type="component" value="Unassembled WGS sequence"/>
</dbReference>
<proteinExistence type="predicted"/>
<reference evidence="2 3" key="1">
    <citation type="submission" date="2021-06" db="EMBL/GenBank/DDBJ databases">
        <title>Bacterium isolated from marine sediment.</title>
        <authorList>
            <person name="Zhu K.-L."/>
            <person name="Du Z.-J."/>
            <person name="Liang Q.-Y."/>
        </authorList>
    </citation>
    <scope>NUCLEOTIDE SEQUENCE [LARGE SCALE GENOMIC DNA]</scope>
    <source>
        <strain evidence="2 3">A346</strain>
    </source>
</reference>
<evidence type="ECO:0000256" key="1">
    <source>
        <dbReference type="SAM" id="MobiDB-lite"/>
    </source>
</evidence>
<feature type="region of interest" description="Disordered" evidence="1">
    <location>
        <begin position="1"/>
        <end position="28"/>
    </location>
</feature>
<sequence length="61" mass="7130">MSNDKVVYFGAEGQRHRERKQHERKESRADAIRARFSAALPAAKATPVKDYFNKKRAKKKR</sequence>
<dbReference type="EMBL" id="JAHQZT010000002">
    <property type="protein sequence ID" value="MBV0932114.1"/>
    <property type="molecule type" value="Genomic_DNA"/>
</dbReference>